<evidence type="ECO:0000256" key="2">
    <source>
        <dbReference type="ARBA" id="ARBA00022801"/>
    </source>
</evidence>
<dbReference type="Pfam" id="PF16124">
    <property type="entry name" value="RecQ_Zn_bind"/>
    <property type="match status" value="1"/>
</dbReference>
<dbReference type="InterPro" id="IPR004589">
    <property type="entry name" value="DNA_helicase_ATP-dep_RecQ"/>
</dbReference>
<dbReference type="PROSITE" id="PS51194">
    <property type="entry name" value="HELICASE_CTER"/>
    <property type="match status" value="1"/>
</dbReference>
<evidence type="ECO:0000256" key="3">
    <source>
        <dbReference type="ARBA" id="ARBA00022806"/>
    </source>
</evidence>
<dbReference type="InterPro" id="IPR032284">
    <property type="entry name" value="RecQ_Zn-bd"/>
</dbReference>
<evidence type="ECO:0000313" key="10">
    <source>
        <dbReference type="EMBL" id="MFD2679544.1"/>
    </source>
</evidence>
<dbReference type="CDD" id="cd17920">
    <property type="entry name" value="DEXHc_RecQ"/>
    <property type="match status" value="1"/>
</dbReference>
<reference evidence="11" key="1">
    <citation type="journal article" date="2019" name="Int. J. Syst. Evol. Microbiol.">
        <title>The Global Catalogue of Microorganisms (GCM) 10K type strain sequencing project: providing services to taxonomists for standard genome sequencing and annotation.</title>
        <authorList>
            <consortium name="The Broad Institute Genomics Platform"/>
            <consortium name="The Broad Institute Genome Sequencing Center for Infectious Disease"/>
            <person name="Wu L."/>
            <person name="Ma J."/>
        </authorList>
    </citation>
    <scope>NUCLEOTIDE SEQUENCE [LARGE SCALE GENOMIC DNA]</scope>
    <source>
        <strain evidence="11">KCTC 3913</strain>
    </source>
</reference>
<feature type="domain" description="Helicase ATP-binding" evidence="8">
    <location>
        <begin position="24"/>
        <end position="191"/>
    </location>
</feature>
<protein>
    <recommendedName>
        <fullName evidence="5">ATP-dependent DNA helicase RecQ</fullName>
    </recommendedName>
    <alternativeName>
        <fullName evidence="6">DNA 3'-5' helicase RecQ</fullName>
    </alternativeName>
</protein>
<keyword evidence="4" id="KW-0067">ATP-binding</keyword>
<evidence type="ECO:0000256" key="6">
    <source>
        <dbReference type="ARBA" id="ARBA00044550"/>
    </source>
</evidence>
<dbReference type="Gene3D" id="3.40.50.300">
    <property type="entry name" value="P-loop containing nucleotide triphosphate hydrolases"/>
    <property type="match status" value="2"/>
</dbReference>
<evidence type="ECO:0000256" key="4">
    <source>
        <dbReference type="ARBA" id="ARBA00022840"/>
    </source>
</evidence>
<dbReference type="InterPro" id="IPR027417">
    <property type="entry name" value="P-loop_NTPase"/>
</dbReference>
<dbReference type="RefSeq" id="WP_377932280.1">
    <property type="nucleotide sequence ID" value="NZ_JBHUMF010000004.1"/>
</dbReference>
<dbReference type="SMART" id="SM00490">
    <property type="entry name" value="HELICc"/>
    <property type="match status" value="1"/>
</dbReference>
<dbReference type="EMBL" id="JBHUMF010000004">
    <property type="protein sequence ID" value="MFD2679544.1"/>
    <property type="molecule type" value="Genomic_DNA"/>
</dbReference>
<dbReference type="Pfam" id="PF00270">
    <property type="entry name" value="DEAD"/>
    <property type="match status" value="1"/>
</dbReference>
<dbReference type="PANTHER" id="PTHR13710">
    <property type="entry name" value="DNA HELICASE RECQ FAMILY MEMBER"/>
    <property type="match status" value="1"/>
</dbReference>
<dbReference type="InterPro" id="IPR014001">
    <property type="entry name" value="Helicase_ATP-bd"/>
</dbReference>
<dbReference type="InterPro" id="IPR011545">
    <property type="entry name" value="DEAD/DEAH_box_helicase_dom"/>
</dbReference>
<proteinExistence type="predicted"/>
<dbReference type="GO" id="GO:0016787">
    <property type="term" value="F:hydrolase activity"/>
    <property type="evidence" value="ECO:0007669"/>
    <property type="project" value="UniProtKB-KW"/>
</dbReference>
<organism evidence="10 11">
    <name type="scientific">Bacillus seohaeanensis</name>
    <dbReference type="NCBI Taxonomy" id="284580"/>
    <lineage>
        <taxon>Bacteria</taxon>
        <taxon>Bacillati</taxon>
        <taxon>Bacillota</taxon>
        <taxon>Bacilli</taxon>
        <taxon>Bacillales</taxon>
        <taxon>Bacillaceae</taxon>
        <taxon>Bacillus</taxon>
    </lineage>
</organism>
<gene>
    <name evidence="10" type="ORF">ACFSUL_02140</name>
</gene>
<keyword evidence="1" id="KW-0547">Nucleotide-binding</keyword>
<dbReference type="Pfam" id="PF00271">
    <property type="entry name" value="Helicase_C"/>
    <property type="match status" value="1"/>
</dbReference>
<keyword evidence="7" id="KW-0175">Coiled coil</keyword>
<accession>A0ABW5RM10</accession>
<evidence type="ECO:0000313" key="11">
    <source>
        <dbReference type="Proteomes" id="UP001597506"/>
    </source>
</evidence>
<keyword evidence="11" id="KW-1185">Reference proteome</keyword>
<evidence type="ECO:0000259" key="9">
    <source>
        <dbReference type="PROSITE" id="PS51194"/>
    </source>
</evidence>
<dbReference type="PROSITE" id="PS51192">
    <property type="entry name" value="HELICASE_ATP_BIND_1"/>
    <property type="match status" value="1"/>
</dbReference>
<dbReference type="NCBIfam" id="TIGR00614">
    <property type="entry name" value="recQ_fam"/>
    <property type="match status" value="1"/>
</dbReference>
<sequence length="489" mass="56756">MNMNEILKSRFGYEKFRTGQKEIIQSVLSNHDTIAMLPTGTGKSLCYQLPGYLMEGNVLIVSPLLSLMQDQVEQMKVNGEKRVIALNSFLPFKERQYALRNLHYYKFIFISPEMLWNENIIKKLSTLSISLYVIDEAHCISQWGPDFRPDYMKLGRIKADIGNPVTLALTATATKEVRSDIKGVLHMTDSREHIYSVDRKNIAIAVKKHESQDEKLESLLQLVSDLKGPGIVYFSSKRMVEESVDWLKSKGIDKISYYHGGMEQEKRILIQQQFLSGQLDVICATSAFGMGVNKENIKYVIHYHFPSSMESYLQEIGRAGRDGKEAISIILYAEHDLNLPLHLIEQELPTDAQVEGYLSSFTKMKAEELSFQLQLTDIQQRFLQYYASELQKIKVSIKEMKKEIKQIRDNRILHKKKKLSIMNTWLMTSTCRREGILRHFNEKLDDKPEQCCDICGISMKRYESNRNNKERNQEEWLSWEKRLEKILLG</sequence>
<feature type="coiled-coil region" evidence="7">
    <location>
        <begin position="390"/>
        <end position="417"/>
    </location>
</feature>
<keyword evidence="2 10" id="KW-0378">Hydrolase</keyword>
<comment type="caution">
    <text evidence="10">The sequence shown here is derived from an EMBL/GenBank/DDBJ whole genome shotgun (WGS) entry which is preliminary data.</text>
</comment>
<dbReference type="SUPFAM" id="SSF52540">
    <property type="entry name" value="P-loop containing nucleoside triphosphate hydrolases"/>
    <property type="match status" value="1"/>
</dbReference>
<evidence type="ECO:0000256" key="5">
    <source>
        <dbReference type="ARBA" id="ARBA00044535"/>
    </source>
</evidence>
<feature type="domain" description="Helicase C-terminal" evidence="9">
    <location>
        <begin position="218"/>
        <end position="401"/>
    </location>
</feature>
<dbReference type="Proteomes" id="UP001597506">
    <property type="component" value="Unassembled WGS sequence"/>
</dbReference>
<dbReference type="PANTHER" id="PTHR13710:SF84">
    <property type="entry name" value="ATP-DEPENDENT DNA HELICASE RECS-RELATED"/>
    <property type="match status" value="1"/>
</dbReference>
<name>A0ABW5RM10_9BACI</name>
<dbReference type="InterPro" id="IPR001650">
    <property type="entry name" value="Helicase_C-like"/>
</dbReference>
<evidence type="ECO:0000256" key="7">
    <source>
        <dbReference type="SAM" id="Coils"/>
    </source>
</evidence>
<keyword evidence="3 10" id="KW-0347">Helicase</keyword>
<evidence type="ECO:0000256" key="1">
    <source>
        <dbReference type="ARBA" id="ARBA00022741"/>
    </source>
</evidence>
<dbReference type="SMART" id="SM00487">
    <property type="entry name" value="DEXDc"/>
    <property type="match status" value="1"/>
</dbReference>
<evidence type="ECO:0000259" key="8">
    <source>
        <dbReference type="PROSITE" id="PS51192"/>
    </source>
</evidence>
<dbReference type="GO" id="GO:0003678">
    <property type="term" value="F:DNA helicase activity"/>
    <property type="evidence" value="ECO:0007669"/>
    <property type="project" value="UniProtKB-EC"/>
</dbReference>